<accession>A0A1Z5SBB4</accession>
<proteinExistence type="predicted"/>
<organism evidence="1 2">
    <name type="scientific">Sorghum bicolor</name>
    <name type="common">Sorghum</name>
    <name type="synonym">Sorghum vulgare</name>
    <dbReference type="NCBI Taxonomy" id="4558"/>
    <lineage>
        <taxon>Eukaryota</taxon>
        <taxon>Viridiplantae</taxon>
        <taxon>Streptophyta</taxon>
        <taxon>Embryophyta</taxon>
        <taxon>Tracheophyta</taxon>
        <taxon>Spermatophyta</taxon>
        <taxon>Magnoliopsida</taxon>
        <taxon>Liliopsida</taxon>
        <taxon>Poales</taxon>
        <taxon>Poaceae</taxon>
        <taxon>PACMAD clade</taxon>
        <taxon>Panicoideae</taxon>
        <taxon>Andropogonodae</taxon>
        <taxon>Andropogoneae</taxon>
        <taxon>Sorghinae</taxon>
        <taxon>Sorghum</taxon>
    </lineage>
</organism>
<reference evidence="1 2" key="1">
    <citation type="journal article" date="2009" name="Nature">
        <title>The Sorghum bicolor genome and the diversification of grasses.</title>
        <authorList>
            <person name="Paterson A.H."/>
            <person name="Bowers J.E."/>
            <person name="Bruggmann R."/>
            <person name="Dubchak I."/>
            <person name="Grimwood J."/>
            <person name="Gundlach H."/>
            <person name="Haberer G."/>
            <person name="Hellsten U."/>
            <person name="Mitros T."/>
            <person name="Poliakov A."/>
            <person name="Schmutz J."/>
            <person name="Spannagl M."/>
            <person name="Tang H."/>
            <person name="Wang X."/>
            <person name="Wicker T."/>
            <person name="Bharti A.K."/>
            <person name="Chapman J."/>
            <person name="Feltus F.A."/>
            <person name="Gowik U."/>
            <person name="Grigoriev I.V."/>
            <person name="Lyons E."/>
            <person name="Maher C.A."/>
            <person name="Martis M."/>
            <person name="Narechania A."/>
            <person name="Otillar R.P."/>
            <person name="Penning B.W."/>
            <person name="Salamov A.A."/>
            <person name="Wang Y."/>
            <person name="Zhang L."/>
            <person name="Carpita N.C."/>
            <person name="Freeling M."/>
            <person name="Gingle A.R."/>
            <person name="Hash C.T."/>
            <person name="Keller B."/>
            <person name="Klein P."/>
            <person name="Kresovich S."/>
            <person name="McCann M.C."/>
            <person name="Ming R."/>
            <person name="Peterson D.G."/>
            <person name="Mehboob-ur-Rahman"/>
            <person name="Ware D."/>
            <person name="Westhoff P."/>
            <person name="Mayer K.F."/>
            <person name="Messing J."/>
            <person name="Rokhsar D.S."/>
        </authorList>
    </citation>
    <scope>NUCLEOTIDE SEQUENCE [LARGE SCALE GENOMIC DNA]</scope>
    <source>
        <strain evidence="2">cv. BTx623</strain>
    </source>
</reference>
<protein>
    <submittedName>
        <fullName evidence="1">Uncharacterized protein</fullName>
    </submittedName>
</protein>
<dbReference type="AlphaFoldDB" id="A0A1Z5SBB4"/>
<dbReference type="Gramene" id="OQU93177">
    <property type="protein sequence ID" value="OQU93177"/>
    <property type="gene ID" value="SORBI_3001G494950"/>
</dbReference>
<keyword evidence="2" id="KW-1185">Reference proteome</keyword>
<gene>
    <name evidence="1" type="ORF">SORBI_3001G494950</name>
</gene>
<dbReference type="Proteomes" id="UP000000768">
    <property type="component" value="Chromosome 1"/>
</dbReference>
<reference evidence="2" key="2">
    <citation type="journal article" date="2018" name="Plant J.">
        <title>The Sorghum bicolor reference genome: improved assembly, gene annotations, a transcriptome atlas, and signatures of genome organization.</title>
        <authorList>
            <person name="McCormick R.F."/>
            <person name="Truong S.K."/>
            <person name="Sreedasyam A."/>
            <person name="Jenkins J."/>
            <person name="Shu S."/>
            <person name="Sims D."/>
            <person name="Kennedy M."/>
            <person name="Amirebrahimi M."/>
            <person name="Weers B.D."/>
            <person name="McKinley B."/>
            <person name="Mattison A."/>
            <person name="Morishige D.T."/>
            <person name="Grimwood J."/>
            <person name="Schmutz J."/>
            <person name="Mullet J.E."/>
        </authorList>
    </citation>
    <scope>NUCLEOTIDE SEQUENCE [LARGE SCALE GENOMIC DNA]</scope>
    <source>
        <strain evidence="2">cv. BTx623</strain>
    </source>
</reference>
<name>A0A1Z5SBB4_SORBI</name>
<dbReference type="InParanoid" id="A0A1Z5SBB4"/>
<evidence type="ECO:0000313" key="1">
    <source>
        <dbReference type="EMBL" id="OQU93177.1"/>
    </source>
</evidence>
<evidence type="ECO:0000313" key="2">
    <source>
        <dbReference type="Proteomes" id="UP000000768"/>
    </source>
</evidence>
<dbReference type="EMBL" id="CM000760">
    <property type="protein sequence ID" value="OQU93177.1"/>
    <property type="molecule type" value="Genomic_DNA"/>
</dbReference>
<sequence length="83" mass="9936">MRLGLLHFEIHLILYTLRELHCWVVDCFVCCVTCVFEVLYHALECHLHYGTEWYSFEYMAMLIYIRYISAHDAIPSSICVMQQ</sequence>